<protein>
    <recommendedName>
        <fullName evidence="3">Phage tail assembly protein</fullName>
    </recommendedName>
</protein>
<evidence type="ECO:0008006" key="3">
    <source>
        <dbReference type="Google" id="ProtNLM"/>
    </source>
</evidence>
<proteinExistence type="predicted"/>
<comment type="caution">
    <text evidence="1">The sequence shown here is derived from an EMBL/GenBank/DDBJ whole genome shotgun (WGS) entry which is preliminary data.</text>
</comment>
<dbReference type="RefSeq" id="WP_069314430.1">
    <property type="nucleotide sequence ID" value="NZ_MDTU01000006.1"/>
</dbReference>
<sequence>MTTEYTLKYPTQNIKTLNIRRMTVGDRFRTKDIQNELEHEIQMVANLTDHTQDDILQLDNSDYFAVVNIINAFTDLPA</sequence>
<organism evidence="1 2">
    <name type="scientific">Piscirickettsia litoralis</name>
    <dbReference type="NCBI Taxonomy" id="1891921"/>
    <lineage>
        <taxon>Bacteria</taxon>
        <taxon>Pseudomonadati</taxon>
        <taxon>Pseudomonadota</taxon>
        <taxon>Gammaproteobacteria</taxon>
        <taxon>Thiotrichales</taxon>
        <taxon>Piscirickettsiaceae</taxon>
        <taxon>Piscirickettsia</taxon>
    </lineage>
</organism>
<dbReference type="EMBL" id="MDTU01000006">
    <property type="protein sequence ID" value="ODN41157.1"/>
    <property type="molecule type" value="Genomic_DNA"/>
</dbReference>
<name>A0ABX2ZX08_9GAMM</name>
<reference evidence="1 2" key="1">
    <citation type="submission" date="2016-08" db="EMBL/GenBank/DDBJ databases">
        <title>Draft genome sequence of Candidatus Piscirickettsia litoralis, from seawater.</title>
        <authorList>
            <person name="Wan X."/>
            <person name="Lee A.J."/>
            <person name="Hou S."/>
            <person name="Donachie S.P."/>
        </authorList>
    </citation>
    <scope>NUCLEOTIDE SEQUENCE [LARGE SCALE GENOMIC DNA]</scope>
    <source>
        <strain evidence="1 2">Y2</strain>
    </source>
</reference>
<evidence type="ECO:0000313" key="2">
    <source>
        <dbReference type="Proteomes" id="UP000094329"/>
    </source>
</evidence>
<dbReference type="Pfam" id="PF10109">
    <property type="entry name" value="Phage_TAC_7"/>
    <property type="match status" value="1"/>
</dbReference>
<accession>A0ABX2ZX08</accession>
<gene>
    <name evidence="1" type="ORF">BGC07_17950</name>
</gene>
<dbReference type="InterPro" id="IPR019289">
    <property type="entry name" value="Phage_tail_E/E"/>
</dbReference>
<keyword evidence="2" id="KW-1185">Reference proteome</keyword>
<dbReference type="Proteomes" id="UP000094329">
    <property type="component" value="Unassembled WGS sequence"/>
</dbReference>
<evidence type="ECO:0000313" key="1">
    <source>
        <dbReference type="EMBL" id="ODN41157.1"/>
    </source>
</evidence>